<gene>
    <name evidence="6" type="ORF">GCM10023321_04020</name>
</gene>
<evidence type="ECO:0000256" key="3">
    <source>
        <dbReference type="ARBA" id="ARBA00023163"/>
    </source>
</evidence>
<organism evidence="6 7">
    <name type="scientific">Pseudonocardia eucalypti</name>
    <dbReference type="NCBI Taxonomy" id="648755"/>
    <lineage>
        <taxon>Bacteria</taxon>
        <taxon>Bacillati</taxon>
        <taxon>Actinomycetota</taxon>
        <taxon>Actinomycetes</taxon>
        <taxon>Pseudonocardiales</taxon>
        <taxon>Pseudonocardiaceae</taxon>
        <taxon>Pseudonocardia</taxon>
    </lineage>
</organism>
<dbReference type="SUPFAM" id="SSF46689">
    <property type="entry name" value="Homeodomain-like"/>
    <property type="match status" value="1"/>
</dbReference>
<keyword evidence="1" id="KW-0805">Transcription regulation</keyword>
<reference evidence="7" key="1">
    <citation type="journal article" date="2019" name="Int. J. Syst. Evol. Microbiol.">
        <title>The Global Catalogue of Microorganisms (GCM) 10K type strain sequencing project: providing services to taxonomists for standard genome sequencing and annotation.</title>
        <authorList>
            <consortium name="The Broad Institute Genomics Platform"/>
            <consortium name="The Broad Institute Genome Sequencing Center for Infectious Disease"/>
            <person name="Wu L."/>
            <person name="Ma J."/>
        </authorList>
    </citation>
    <scope>NUCLEOTIDE SEQUENCE [LARGE SCALE GENOMIC DNA]</scope>
    <source>
        <strain evidence="7">JCM 18303</strain>
    </source>
</reference>
<dbReference type="PROSITE" id="PS50977">
    <property type="entry name" value="HTH_TETR_2"/>
    <property type="match status" value="1"/>
</dbReference>
<evidence type="ECO:0000256" key="2">
    <source>
        <dbReference type="ARBA" id="ARBA00023125"/>
    </source>
</evidence>
<feature type="DNA-binding region" description="H-T-H motif" evidence="4">
    <location>
        <begin position="29"/>
        <end position="48"/>
    </location>
</feature>
<dbReference type="PANTHER" id="PTHR30055">
    <property type="entry name" value="HTH-TYPE TRANSCRIPTIONAL REGULATOR RUTR"/>
    <property type="match status" value="1"/>
</dbReference>
<dbReference type="RefSeq" id="WP_185058663.1">
    <property type="nucleotide sequence ID" value="NZ_BAABJP010000001.1"/>
</dbReference>
<feature type="domain" description="HTH tetR-type" evidence="5">
    <location>
        <begin position="6"/>
        <end position="66"/>
    </location>
</feature>
<comment type="caution">
    <text evidence="6">The sequence shown here is derived from an EMBL/GenBank/DDBJ whole genome shotgun (WGS) entry which is preliminary data.</text>
</comment>
<evidence type="ECO:0000256" key="1">
    <source>
        <dbReference type="ARBA" id="ARBA00023015"/>
    </source>
</evidence>
<proteinExistence type="predicted"/>
<evidence type="ECO:0000313" key="6">
    <source>
        <dbReference type="EMBL" id="GAA5145714.1"/>
    </source>
</evidence>
<dbReference type="InterPro" id="IPR050109">
    <property type="entry name" value="HTH-type_TetR-like_transc_reg"/>
</dbReference>
<evidence type="ECO:0000313" key="7">
    <source>
        <dbReference type="Proteomes" id="UP001428817"/>
    </source>
</evidence>
<keyword evidence="2 4" id="KW-0238">DNA-binding</keyword>
<dbReference type="Proteomes" id="UP001428817">
    <property type="component" value="Unassembled WGS sequence"/>
</dbReference>
<dbReference type="SUPFAM" id="SSF48498">
    <property type="entry name" value="Tetracyclin repressor-like, C-terminal domain"/>
    <property type="match status" value="1"/>
</dbReference>
<dbReference type="Pfam" id="PF02909">
    <property type="entry name" value="TetR_C_1"/>
    <property type="match status" value="1"/>
</dbReference>
<name>A0ABP9PJ14_9PSEU</name>
<dbReference type="InterPro" id="IPR009057">
    <property type="entry name" value="Homeodomain-like_sf"/>
</dbReference>
<dbReference type="InterPro" id="IPR004111">
    <property type="entry name" value="Repressor_TetR_C"/>
</dbReference>
<evidence type="ECO:0000256" key="4">
    <source>
        <dbReference type="PROSITE-ProRule" id="PRU00335"/>
    </source>
</evidence>
<dbReference type="Gene3D" id="1.10.357.10">
    <property type="entry name" value="Tetracycline Repressor, domain 2"/>
    <property type="match status" value="1"/>
</dbReference>
<sequence>MPAPRRFTPEALRDAALAIVDADGLDALTMRALAGRLGTGAMTIYNYVDGRDGLNALVAAAVLADAPAFPPTGRADWAGEVRSLAEWLWRAVRAHPNAIPLLLNRRTTDESTMAYAEALLGALRRSGRSGFALLAAFRAVTGFVTGFAQARLVAEGDPDPALAHALTLPAERYPGLREIAEATTATTRDAEFTAALDLILTALRVSTPDSVGSAQ</sequence>
<dbReference type="EMBL" id="BAABJP010000001">
    <property type="protein sequence ID" value="GAA5145714.1"/>
    <property type="molecule type" value="Genomic_DNA"/>
</dbReference>
<keyword evidence="7" id="KW-1185">Reference proteome</keyword>
<dbReference type="InterPro" id="IPR036271">
    <property type="entry name" value="Tet_transcr_reg_TetR-rel_C_sf"/>
</dbReference>
<dbReference type="InterPro" id="IPR001647">
    <property type="entry name" value="HTH_TetR"/>
</dbReference>
<accession>A0ABP9PJ14</accession>
<keyword evidence="3" id="KW-0804">Transcription</keyword>
<evidence type="ECO:0000259" key="5">
    <source>
        <dbReference type="PROSITE" id="PS50977"/>
    </source>
</evidence>
<protein>
    <recommendedName>
        <fullName evidence="5">HTH tetR-type domain-containing protein</fullName>
    </recommendedName>
</protein>
<dbReference type="PANTHER" id="PTHR30055:SF151">
    <property type="entry name" value="TRANSCRIPTIONAL REGULATORY PROTEIN"/>
    <property type="match status" value="1"/>
</dbReference>